<protein>
    <submittedName>
        <fullName evidence="1">Uncharacterized protein</fullName>
    </submittedName>
</protein>
<evidence type="ECO:0000313" key="3">
    <source>
        <dbReference type="Proteomes" id="UP001152797"/>
    </source>
</evidence>
<dbReference type="EMBL" id="CAMXCT030001968">
    <property type="protein sequence ID" value="CAL4781877.1"/>
    <property type="molecule type" value="Genomic_DNA"/>
</dbReference>
<comment type="caution">
    <text evidence="1">The sequence shown here is derived from an EMBL/GenBank/DDBJ whole genome shotgun (WGS) entry which is preliminary data.</text>
</comment>
<reference evidence="1" key="1">
    <citation type="submission" date="2022-10" db="EMBL/GenBank/DDBJ databases">
        <authorList>
            <person name="Chen Y."/>
            <person name="Dougan E. K."/>
            <person name="Chan C."/>
            <person name="Rhodes N."/>
            <person name="Thang M."/>
        </authorList>
    </citation>
    <scope>NUCLEOTIDE SEQUENCE</scope>
</reference>
<dbReference type="AlphaFoldDB" id="A0A9P1G1L1"/>
<organism evidence="1">
    <name type="scientific">Cladocopium goreaui</name>
    <dbReference type="NCBI Taxonomy" id="2562237"/>
    <lineage>
        <taxon>Eukaryota</taxon>
        <taxon>Sar</taxon>
        <taxon>Alveolata</taxon>
        <taxon>Dinophyceae</taxon>
        <taxon>Suessiales</taxon>
        <taxon>Symbiodiniaceae</taxon>
        <taxon>Cladocopium</taxon>
    </lineage>
</organism>
<sequence length="90" mass="10439">MSSRPRGIQDQSQAWAKLYDKKDKEAFQVANPKETLRKMYDKLVAALRYFRCDAAARQASDLDDMTYTCSANQHSYHSSDIYHPQKGHPR</sequence>
<accession>A0A9P1G1L1</accession>
<evidence type="ECO:0000313" key="1">
    <source>
        <dbReference type="EMBL" id="CAI3994565.1"/>
    </source>
</evidence>
<evidence type="ECO:0000313" key="2">
    <source>
        <dbReference type="EMBL" id="CAL4781877.1"/>
    </source>
</evidence>
<keyword evidence="3" id="KW-1185">Reference proteome</keyword>
<dbReference type="EMBL" id="CAMXCT010001968">
    <property type="protein sequence ID" value="CAI3994565.1"/>
    <property type="molecule type" value="Genomic_DNA"/>
</dbReference>
<reference evidence="2 3" key="2">
    <citation type="submission" date="2024-05" db="EMBL/GenBank/DDBJ databases">
        <authorList>
            <person name="Chen Y."/>
            <person name="Shah S."/>
            <person name="Dougan E. K."/>
            <person name="Thang M."/>
            <person name="Chan C."/>
        </authorList>
    </citation>
    <scope>NUCLEOTIDE SEQUENCE [LARGE SCALE GENOMIC DNA]</scope>
</reference>
<gene>
    <name evidence="1" type="ORF">C1SCF055_LOCUS21206</name>
</gene>
<proteinExistence type="predicted"/>
<dbReference type="OrthoDB" id="439876at2759"/>
<name>A0A9P1G1L1_9DINO</name>
<dbReference type="Proteomes" id="UP001152797">
    <property type="component" value="Unassembled WGS sequence"/>
</dbReference>
<dbReference type="EMBL" id="CAMXCT020001968">
    <property type="protein sequence ID" value="CAL1147940.1"/>
    <property type="molecule type" value="Genomic_DNA"/>
</dbReference>